<dbReference type="VEuPathDB" id="CryptoDB:Cvel_17205"/>
<evidence type="ECO:0000256" key="1">
    <source>
        <dbReference type="SAM" id="MobiDB-lite"/>
    </source>
</evidence>
<feature type="compositionally biased region" description="Basic and acidic residues" evidence="1">
    <location>
        <begin position="22"/>
        <end position="31"/>
    </location>
</feature>
<accession>A0A0G4FII9</accession>
<proteinExistence type="predicted"/>
<organism evidence="2">
    <name type="scientific">Chromera velia CCMP2878</name>
    <dbReference type="NCBI Taxonomy" id="1169474"/>
    <lineage>
        <taxon>Eukaryota</taxon>
        <taxon>Sar</taxon>
        <taxon>Alveolata</taxon>
        <taxon>Colpodellida</taxon>
        <taxon>Chromeraceae</taxon>
        <taxon>Chromera</taxon>
    </lineage>
</organism>
<gene>
    <name evidence="2" type="ORF">Cvel_17205</name>
</gene>
<name>A0A0G4FII9_9ALVE</name>
<dbReference type="AlphaFoldDB" id="A0A0G4FII9"/>
<evidence type="ECO:0000313" key="2">
    <source>
        <dbReference type="EMBL" id="CEM13410.1"/>
    </source>
</evidence>
<feature type="compositionally biased region" description="Acidic residues" evidence="1">
    <location>
        <begin position="82"/>
        <end position="93"/>
    </location>
</feature>
<protein>
    <submittedName>
        <fullName evidence="2">Uncharacterized protein</fullName>
    </submittedName>
</protein>
<feature type="region of interest" description="Disordered" evidence="1">
    <location>
        <begin position="1"/>
        <end position="110"/>
    </location>
</feature>
<reference evidence="2" key="1">
    <citation type="submission" date="2014-11" db="EMBL/GenBank/DDBJ databases">
        <authorList>
            <person name="Otto D Thomas"/>
            <person name="Naeem Raeece"/>
        </authorList>
    </citation>
    <scope>NUCLEOTIDE SEQUENCE</scope>
</reference>
<sequence>MTKYAKTGSPLPDAPGAFVSLRGDRQNEGKEGVAAFLEKRRMAKRSTDEDEGTESEGSVDLAKEEQSSGTTKEQQPSGTTTEGEDEGEEEDPPTPDSGQPKTDPKQPDEGQTMVAKNMADAKETVDLTKAQGQEAFNKLQGAVGGAMGGSGTISKKCCNNNDKATGPNGKQVPKATTGSCPSGAHNSPTELCLMDAAVNAGTVLPPCPRLCCCPKSEKNKDDKCRAQDNALMCDNTDGIVMKKADFWRCIDDNGDVRQDDKPDGGEG</sequence>
<dbReference type="EMBL" id="CDMZ01000397">
    <property type="protein sequence ID" value="CEM13410.1"/>
    <property type="molecule type" value="Genomic_DNA"/>
</dbReference>